<accession>A0ABQ8L6U9</accession>
<feature type="signal peptide" evidence="1">
    <location>
        <begin position="1"/>
        <end position="20"/>
    </location>
</feature>
<dbReference type="Proteomes" id="UP000830375">
    <property type="component" value="Unassembled WGS sequence"/>
</dbReference>
<sequence>MKKILLSFCVFVVLLEAVFGESVSGKEGESVTLVTGLTEIQTNDVLEWRFGAEKDLIARINKAAGRTDIDDEVLGGKFKDRLKLDDKTGSLTIINVRTTDSGNFEVSTTFAKFQKSFTVDVVSDSGLSPGAIAGIVVSVLVLIAAPVAERTRFCKLFGYIRNNFPSYEESRKLASNVNGTSHQFPSFHSLSFTFK</sequence>
<comment type="caution">
    <text evidence="2">The sequence shown here is derived from an EMBL/GenBank/DDBJ whole genome shotgun (WGS) entry which is preliminary data.</text>
</comment>
<organism evidence="2 3">
    <name type="scientific">Labeo rohita</name>
    <name type="common">Indian major carp</name>
    <name type="synonym">Cyprinus rohita</name>
    <dbReference type="NCBI Taxonomy" id="84645"/>
    <lineage>
        <taxon>Eukaryota</taxon>
        <taxon>Metazoa</taxon>
        <taxon>Chordata</taxon>
        <taxon>Craniata</taxon>
        <taxon>Vertebrata</taxon>
        <taxon>Euteleostomi</taxon>
        <taxon>Actinopterygii</taxon>
        <taxon>Neopterygii</taxon>
        <taxon>Teleostei</taxon>
        <taxon>Ostariophysi</taxon>
        <taxon>Cypriniformes</taxon>
        <taxon>Cyprinidae</taxon>
        <taxon>Labeoninae</taxon>
        <taxon>Labeonini</taxon>
        <taxon>Labeo</taxon>
    </lineage>
</organism>
<keyword evidence="1" id="KW-0732">Signal</keyword>
<dbReference type="Gene3D" id="2.60.40.10">
    <property type="entry name" value="Immunoglobulins"/>
    <property type="match status" value="1"/>
</dbReference>
<name>A0ABQ8L6U9_LABRO</name>
<dbReference type="InterPro" id="IPR013783">
    <property type="entry name" value="Ig-like_fold"/>
</dbReference>
<proteinExistence type="predicted"/>
<dbReference type="PANTHER" id="PTHR21063">
    <property type="entry name" value="LFA-3"/>
    <property type="match status" value="1"/>
</dbReference>
<keyword evidence="3" id="KW-1185">Reference proteome</keyword>
<dbReference type="EMBL" id="JACTAM010001302">
    <property type="protein sequence ID" value="KAI2646461.1"/>
    <property type="molecule type" value="Genomic_DNA"/>
</dbReference>
<dbReference type="InterPro" id="IPR036179">
    <property type="entry name" value="Ig-like_dom_sf"/>
</dbReference>
<protein>
    <submittedName>
        <fullName evidence="2">Carcinoembryonic antigen-related cell adhesion molecule 1</fullName>
    </submittedName>
</protein>
<evidence type="ECO:0000256" key="1">
    <source>
        <dbReference type="SAM" id="SignalP"/>
    </source>
</evidence>
<dbReference type="PANTHER" id="PTHR21063:SF4">
    <property type="entry name" value="CD48 ANTIGEN-RELATED"/>
    <property type="match status" value="1"/>
</dbReference>
<reference evidence="2 3" key="1">
    <citation type="submission" date="2022-01" db="EMBL/GenBank/DDBJ databases">
        <title>A high-quality chromosome-level genome assembly of rohu carp, Labeo rohita.</title>
        <authorList>
            <person name="Arick M.A. II"/>
            <person name="Hsu C.-Y."/>
            <person name="Magbanua Z."/>
            <person name="Pechanova O."/>
            <person name="Grover C."/>
            <person name="Miller E."/>
            <person name="Thrash A."/>
            <person name="Ezzel L."/>
            <person name="Alam S."/>
            <person name="Benzie J."/>
            <person name="Hamilton M."/>
            <person name="Karsi A."/>
            <person name="Lawrence M.L."/>
            <person name="Peterson D.G."/>
        </authorList>
    </citation>
    <scope>NUCLEOTIDE SEQUENCE [LARGE SCALE GENOMIC DNA]</scope>
    <source>
        <strain evidence="3">BAU-BD-2019</strain>
        <tissue evidence="2">Blood</tissue>
    </source>
</reference>
<dbReference type="SUPFAM" id="SSF48726">
    <property type="entry name" value="Immunoglobulin"/>
    <property type="match status" value="1"/>
</dbReference>
<gene>
    <name evidence="2" type="ORF">H4Q32_026955</name>
</gene>
<feature type="chain" id="PRO_5046025430" evidence="1">
    <location>
        <begin position="21"/>
        <end position="195"/>
    </location>
</feature>
<evidence type="ECO:0000313" key="3">
    <source>
        <dbReference type="Proteomes" id="UP000830375"/>
    </source>
</evidence>
<evidence type="ECO:0000313" key="2">
    <source>
        <dbReference type="EMBL" id="KAI2646461.1"/>
    </source>
</evidence>